<evidence type="ECO:0000313" key="3">
    <source>
        <dbReference type="EMBL" id="CAF4683680.1"/>
    </source>
</evidence>
<dbReference type="AlphaFoldDB" id="A0A818ZWY2"/>
<protein>
    <recommendedName>
        <fullName evidence="1">Alpha/beta hydrolase fold-3 domain-containing protein</fullName>
    </recommendedName>
</protein>
<proteinExistence type="predicted"/>
<dbReference type="Pfam" id="PF07859">
    <property type="entry name" value="Abhydrolase_3"/>
    <property type="match status" value="1"/>
</dbReference>
<accession>A0A818ZWY2</accession>
<dbReference type="EMBL" id="CAJNYU010004604">
    <property type="protein sequence ID" value="CAF3775682.1"/>
    <property type="molecule type" value="Genomic_DNA"/>
</dbReference>
<dbReference type="Proteomes" id="UP000663862">
    <property type="component" value="Unassembled WGS sequence"/>
</dbReference>
<evidence type="ECO:0000259" key="1">
    <source>
        <dbReference type="Pfam" id="PF07859"/>
    </source>
</evidence>
<dbReference type="GO" id="GO:0016787">
    <property type="term" value="F:hydrolase activity"/>
    <property type="evidence" value="ECO:0007669"/>
    <property type="project" value="InterPro"/>
</dbReference>
<feature type="non-terminal residue" evidence="2">
    <location>
        <position position="131"/>
    </location>
</feature>
<dbReference type="InterPro" id="IPR013094">
    <property type="entry name" value="AB_hydrolase_3"/>
</dbReference>
<evidence type="ECO:0000313" key="2">
    <source>
        <dbReference type="EMBL" id="CAF3775682.1"/>
    </source>
</evidence>
<comment type="caution">
    <text evidence="2">The sequence shown here is derived from an EMBL/GenBank/DDBJ whole genome shotgun (WGS) entry which is preliminary data.</text>
</comment>
<dbReference type="Proteomes" id="UP000663869">
    <property type="component" value="Unassembled WGS sequence"/>
</dbReference>
<dbReference type="EMBL" id="CAJOBQ010007551">
    <property type="protein sequence ID" value="CAF4683680.1"/>
    <property type="molecule type" value="Genomic_DNA"/>
</dbReference>
<reference evidence="2" key="1">
    <citation type="submission" date="2021-02" db="EMBL/GenBank/DDBJ databases">
        <authorList>
            <person name="Nowell W R."/>
        </authorList>
    </citation>
    <scope>NUCLEOTIDE SEQUENCE</scope>
</reference>
<gene>
    <name evidence="2" type="ORF">FME351_LOCUS32212</name>
    <name evidence="3" type="ORF">TSG867_LOCUS32511</name>
</gene>
<dbReference type="Gene3D" id="3.40.50.1820">
    <property type="entry name" value="alpha/beta hydrolase"/>
    <property type="match status" value="1"/>
</dbReference>
<organism evidence="2 4">
    <name type="scientific">Rotaria socialis</name>
    <dbReference type="NCBI Taxonomy" id="392032"/>
    <lineage>
        <taxon>Eukaryota</taxon>
        <taxon>Metazoa</taxon>
        <taxon>Spiralia</taxon>
        <taxon>Gnathifera</taxon>
        <taxon>Rotifera</taxon>
        <taxon>Eurotatoria</taxon>
        <taxon>Bdelloidea</taxon>
        <taxon>Philodinida</taxon>
        <taxon>Philodinidae</taxon>
        <taxon>Rotaria</taxon>
    </lineage>
</organism>
<dbReference type="InterPro" id="IPR029058">
    <property type="entry name" value="AB_hydrolase_fold"/>
</dbReference>
<name>A0A818ZWY2_9BILA</name>
<dbReference type="SUPFAM" id="SSF53474">
    <property type="entry name" value="alpha/beta-Hydrolases"/>
    <property type="match status" value="1"/>
</dbReference>
<feature type="domain" description="Alpha/beta hydrolase fold-3" evidence="1">
    <location>
        <begin position="1"/>
        <end position="100"/>
    </location>
</feature>
<sequence length="131" mass="13932">YAGLLWTAEHAQDLGIDLTQISVAGVSAGGGLAAATALMARDRDGPKLQGQLLVCPMLDDRDQTLSTLQYADIGTWNRQSNQVGWTALLGSKRIGIEQPFFDTASHIIILFGNVAFNLIPLCSSASCRQAA</sequence>
<evidence type="ECO:0000313" key="4">
    <source>
        <dbReference type="Proteomes" id="UP000663869"/>
    </source>
</evidence>